<dbReference type="InterPro" id="IPR013151">
    <property type="entry name" value="Immunoglobulin_dom"/>
</dbReference>
<dbReference type="InterPro" id="IPR003961">
    <property type="entry name" value="FN3_dom"/>
</dbReference>
<feature type="domain" description="Ig-like" evidence="12">
    <location>
        <begin position="162"/>
        <end position="232"/>
    </location>
</feature>
<dbReference type="Pfam" id="PF00041">
    <property type="entry name" value="fn3"/>
    <property type="match status" value="2"/>
</dbReference>
<keyword evidence="5" id="KW-0130">Cell adhesion</keyword>
<dbReference type="SMART" id="SM00409">
    <property type="entry name" value="IG"/>
    <property type="match status" value="5"/>
</dbReference>
<evidence type="ECO:0000313" key="14">
    <source>
        <dbReference type="EMBL" id="CAL7943427.1"/>
    </source>
</evidence>
<organism evidence="14 15">
    <name type="scientific">Xylocopa violacea</name>
    <name type="common">Violet carpenter bee</name>
    <name type="synonym">Apis violacea</name>
    <dbReference type="NCBI Taxonomy" id="135666"/>
    <lineage>
        <taxon>Eukaryota</taxon>
        <taxon>Metazoa</taxon>
        <taxon>Ecdysozoa</taxon>
        <taxon>Arthropoda</taxon>
        <taxon>Hexapoda</taxon>
        <taxon>Insecta</taxon>
        <taxon>Pterygota</taxon>
        <taxon>Neoptera</taxon>
        <taxon>Endopterygota</taxon>
        <taxon>Hymenoptera</taxon>
        <taxon>Apocrita</taxon>
        <taxon>Aculeata</taxon>
        <taxon>Apoidea</taxon>
        <taxon>Anthophila</taxon>
        <taxon>Apidae</taxon>
        <taxon>Xylocopa</taxon>
        <taxon>Xylocopa</taxon>
    </lineage>
</organism>
<dbReference type="PRINTS" id="PR01838">
    <property type="entry name" value="NCAMFAMILY"/>
</dbReference>
<keyword evidence="6" id="KW-1133">Transmembrane helix</keyword>
<evidence type="ECO:0008006" key="16">
    <source>
        <dbReference type="Google" id="ProtNLM"/>
    </source>
</evidence>
<reference evidence="14 15" key="1">
    <citation type="submission" date="2024-08" db="EMBL/GenBank/DDBJ databases">
        <authorList>
            <person name="Will J Nash"/>
            <person name="Angela Man"/>
            <person name="Seanna McTaggart"/>
            <person name="Kendall Baker"/>
            <person name="Tom Barker"/>
            <person name="Leah Catchpole"/>
            <person name="Alex Durrant"/>
            <person name="Karim Gharbi"/>
            <person name="Naomi Irish"/>
            <person name="Gemy Kaithakottil"/>
            <person name="Debby Ku"/>
            <person name="Aaliyah Providence"/>
            <person name="Felix Shaw"/>
            <person name="David Swarbreck"/>
            <person name="Chris Watkins"/>
            <person name="Ann M. McCartney"/>
            <person name="Giulio Formenti"/>
            <person name="Alice Mouton"/>
            <person name="Noel Vella"/>
            <person name="Bjorn M von Reumont"/>
            <person name="Adriana Vella"/>
            <person name="Wilfried Haerty"/>
        </authorList>
    </citation>
    <scope>NUCLEOTIDE SEQUENCE [LARGE SCALE GENOMIC DNA]</scope>
</reference>
<dbReference type="InterPro" id="IPR050958">
    <property type="entry name" value="Cell_Adh-Cytoskel_Orgn"/>
</dbReference>
<comment type="caution">
    <text evidence="14">The sequence shown here is derived from an EMBL/GenBank/DDBJ whole genome shotgun (WGS) entry which is preliminary data.</text>
</comment>
<feature type="domain" description="Fibronectin type-III" evidence="13">
    <location>
        <begin position="638"/>
        <end position="741"/>
    </location>
</feature>
<keyword evidence="7" id="KW-0472">Membrane</keyword>
<dbReference type="PROSITE" id="PS50835">
    <property type="entry name" value="IG_LIKE"/>
    <property type="match status" value="5"/>
</dbReference>
<dbReference type="Pfam" id="PF00047">
    <property type="entry name" value="ig"/>
    <property type="match status" value="1"/>
</dbReference>
<dbReference type="InterPro" id="IPR009138">
    <property type="entry name" value="Neural_cell_adh"/>
</dbReference>
<feature type="chain" id="PRO_5045942655" description="Fasciclin-2" evidence="11">
    <location>
        <begin position="21"/>
        <end position="776"/>
    </location>
</feature>
<feature type="domain" description="Ig-like" evidence="12">
    <location>
        <begin position="332"/>
        <end position="432"/>
    </location>
</feature>
<dbReference type="SMART" id="SM00060">
    <property type="entry name" value="FN3"/>
    <property type="match status" value="2"/>
</dbReference>
<keyword evidence="15" id="KW-1185">Reference proteome</keyword>
<proteinExistence type="predicted"/>
<evidence type="ECO:0000256" key="7">
    <source>
        <dbReference type="ARBA" id="ARBA00023136"/>
    </source>
</evidence>
<dbReference type="PANTHER" id="PTHR45080:SF8">
    <property type="entry name" value="IG-LIKE DOMAIN-CONTAINING PROTEIN"/>
    <property type="match status" value="1"/>
</dbReference>
<evidence type="ECO:0000256" key="2">
    <source>
        <dbReference type="ARBA" id="ARBA00022692"/>
    </source>
</evidence>
<dbReference type="PANTHER" id="PTHR45080">
    <property type="entry name" value="CONTACTIN 5"/>
    <property type="match status" value="1"/>
</dbReference>
<dbReference type="InterPro" id="IPR003598">
    <property type="entry name" value="Ig_sub2"/>
</dbReference>
<evidence type="ECO:0000256" key="1">
    <source>
        <dbReference type="ARBA" id="ARBA00004167"/>
    </source>
</evidence>
<accession>A0ABP1NSR4</accession>
<keyword evidence="9" id="KW-0325">Glycoprotein</keyword>
<dbReference type="InterPro" id="IPR036116">
    <property type="entry name" value="FN3_sf"/>
</dbReference>
<gene>
    <name evidence="14" type="ORF">XYLVIOL_LOCUS6086</name>
</gene>
<feature type="domain" description="Fibronectin type-III" evidence="13">
    <location>
        <begin position="534"/>
        <end position="632"/>
    </location>
</feature>
<evidence type="ECO:0000256" key="5">
    <source>
        <dbReference type="ARBA" id="ARBA00022889"/>
    </source>
</evidence>
<sequence length="776" mass="86452">MTAAETSICISVLCVYVLRATPPSQQPRAINRSAYADEASLEILPNGDTQTKAIGSSIILTCKPKVDDTKLIENMQWLDPHNRAIESLGTSSGHSKPPMYTELHQDNSLSLFFNSLEEEQAGKYTCKATYANSIQLEKSVTIETIVAITWDNAPPNQYPILGEDFAIQCKVRARPSPSVDWLFNGELIKTNEHYIIDTYALKIKNVQESDDGIYTCRASVLTTGELKERPIRVEVHVRPTVEELPSPVDVIEGEDASIQCKAYGKPAPKFAWVKSLTHQNLSNADRFSADADTGVLTITNVNRDDAGEYQCTATNAAGTANTNIMVNVIVKPKIMDYPNITVVQDTETNLVCKAFGRPPPKVTFKKETGEKPYAIGLQVDDDRIVLTNSADDIAGETVGTLTIHETLRSDDGLYECVAQNAGGETRRNGHLMVEFPPSFAAMSNRTVWSWDQRPVNISCTAESIPNATIRWTVHGDQKIDTDSMIKQLGNGPISTLMIVPLDRRYYTTYKCIATNKHGTREHNIELREATKPGVVMQAKMAEITATTIRFDLVLPSTHPEMPIKTVVVQYKKDGETWMQAKNRTWSIDSYYVLEGLKPQTPYEFRFAARNDVGLGNWGALHREITPGRTVPNEPKIIVPKETEYDLSKFNNQYELSWLAPADNGEPIDTYEIKYCQIRHISGAWEVLEDSCRTEDIKSQGRMRHWLKYLASDTFYSVELKAHNAMGFSKPGYAKFKTASESAEGKMDYDIDTSAGGTRKLAVTAIATAITILFLTI</sequence>
<dbReference type="Proteomes" id="UP001642520">
    <property type="component" value="Unassembled WGS sequence"/>
</dbReference>
<evidence type="ECO:0000256" key="10">
    <source>
        <dbReference type="ARBA" id="ARBA00023319"/>
    </source>
</evidence>
<dbReference type="EMBL" id="CAXAJV020001293">
    <property type="protein sequence ID" value="CAL7943427.1"/>
    <property type="molecule type" value="Genomic_DNA"/>
</dbReference>
<evidence type="ECO:0000256" key="9">
    <source>
        <dbReference type="ARBA" id="ARBA00023180"/>
    </source>
</evidence>
<dbReference type="SMART" id="SM00408">
    <property type="entry name" value="IGc2"/>
    <property type="match status" value="5"/>
</dbReference>
<dbReference type="InterPro" id="IPR003599">
    <property type="entry name" value="Ig_sub"/>
</dbReference>
<name>A0ABP1NSR4_XYLVO</name>
<evidence type="ECO:0000256" key="8">
    <source>
        <dbReference type="ARBA" id="ARBA00023157"/>
    </source>
</evidence>
<dbReference type="CDD" id="cd00096">
    <property type="entry name" value="Ig"/>
    <property type="match status" value="3"/>
</dbReference>
<evidence type="ECO:0000313" key="15">
    <source>
        <dbReference type="Proteomes" id="UP001642520"/>
    </source>
</evidence>
<dbReference type="CDD" id="cd00063">
    <property type="entry name" value="FN3"/>
    <property type="match status" value="2"/>
</dbReference>
<evidence type="ECO:0000256" key="3">
    <source>
        <dbReference type="ARBA" id="ARBA00022729"/>
    </source>
</evidence>
<comment type="subcellular location">
    <subcellularLocation>
        <location evidence="1">Membrane</location>
        <topology evidence="1">Single-pass membrane protein</topology>
    </subcellularLocation>
</comment>
<keyword evidence="2" id="KW-0812">Transmembrane</keyword>
<dbReference type="Pfam" id="PF13927">
    <property type="entry name" value="Ig_3"/>
    <property type="match status" value="2"/>
</dbReference>
<dbReference type="InterPro" id="IPR007110">
    <property type="entry name" value="Ig-like_dom"/>
</dbReference>
<feature type="signal peptide" evidence="11">
    <location>
        <begin position="1"/>
        <end position="20"/>
    </location>
</feature>
<dbReference type="InterPro" id="IPR013098">
    <property type="entry name" value="Ig_I-set"/>
</dbReference>
<keyword evidence="4" id="KW-0677">Repeat</keyword>
<protein>
    <recommendedName>
        <fullName evidence="16">Fasciclin-2</fullName>
    </recommendedName>
</protein>
<evidence type="ECO:0000256" key="11">
    <source>
        <dbReference type="SAM" id="SignalP"/>
    </source>
</evidence>
<dbReference type="InterPro" id="IPR013783">
    <property type="entry name" value="Ig-like_fold"/>
</dbReference>
<dbReference type="SUPFAM" id="SSF48726">
    <property type="entry name" value="Immunoglobulin"/>
    <property type="match status" value="5"/>
</dbReference>
<dbReference type="Pfam" id="PF07679">
    <property type="entry name" value="I-set"/>
    <property type="match status" value="2"/>
</dbReference>
<feature type="domain" description="Ig-like" evidence="12">
    <location>
        <begin position="437"/>
        <end position="527"/>
    </location>
</feature>
<evidence type="ECO:0000259" key="13">
    <source>
        <dbReference type="PROSITE" id="PS50853"/>
    </source>
</evidence>
<feature type="domain" description="Ig-like" evidence="12">
    <location>
        <begin position="27"/>
        <end position="141"/>
    </location>
</feature>
<evidence type="ECO:0000256" key="6">
    <source>
        <dbReference type="ARBA" id="ARBA00022989"/>
    </source>
</evidence>
<dbReference type="InterPro" id="IPR036179">
    <property type="entry name" value="Ig-like_dom_sf"/>
</dbReference>
<keyword evidence="3 11" id="KW-0732">Signal</keyword>
<dbReference type="PROSITE" id="PS50853">
    <property type="entry name" value="FN3"/>
    <property type="match status" value="2"/>
</dbReference>
<dbReference type="Gene3D" id="2.60.40.10">
    <property type="entry name" value="Immunoglobulins"/>
    <property type="match status" value="7"/>
</dbReference>
<evidence type="ECO:0000256" key="4">
    <source>
        <dbReference type="ARBA" id="ARBA00022737"/>
    </source>
</evidence>
<dbReference type="SUPFAM" id="SSF49265">
    <property type="entry name" value="Fibronectin type III"/>
    <property type="match status" value="1"/>
</dbReference>
<keyword evidence="10" id="KW-0393">Immunoglobulin domain</keyword>
<keyword evidence="8" id="KW-1015">Disulfide bond</keyword>
<feature type="domain" description="Ig-like" evidence="12">
    <location>
        <begin position="239"/>
        <end position="327"/>
    </location>
</feature>
<evidence type="ECO:0000259" key="12">
    <source>
        <dbReference type="PROSITE" id="PS50835"/>
    </source>
</evidence>